<dbReference type="InterPro" id="IPR036188">
    <property type="entry name" value="FAD/NAD-bd_sf"/>
</dbReference>
<dbReference type="EMBL" id="CP039690">
    <property type="protein sequence ID" value="QCI63835.1"/>
    <property type="molecule type" value="Genomic_DNA"/>
</dbReference>
<reference evidence="4 5" key="1">
    <citation type="submission" date="2019-04" db="EMBL/GenBank/DDBJ databases">
        <title>Phreatobacter aquaticus sp. nov.</title>
        <authorList>
            <person name="Choi A."/>
        </authorList>
    </citation>
    <scope>NUCLEOTIDE SEQUENCE [LARGE SCALE GENOMIC DNA]</scope>
    <source>
        <strain evidence="4 5">KCTC 52518</strain>
    </source>
</reference>
<dbReference type="PANTHER" id="PTHR42949:SF3">
    <property type="entry name" value="ANAEROBIC GLYCEROL-3-PHOSPHATE DEHYDROGENASE SUBUNIT B"/>
    <property type="match status" value="1"/>
</dbReference>
<dbReference type="OrthoDB" id="5287468at2"/>
<dbReference type="InterPro" id="IPR023753">
    <property type="entry name" value="FAD/NAD-binding_dom"/>
</dbReference>
<dbReference type="PANTHER" id="PTHR42949">
    <property type="entry name" value="ANAEROBIC GLYCEROL-3-PHOSPHATE DEHYDROGENASE SUBUNIT B"/>
    <property type="match status" value="1"/>
</dbReference>
<dbReference type="Pfam" id="PF07992">
    <property type="entry name" value="Pyr_redox_2"/>
    <property type="match status" value="1"/>
</dbReference>
<name>A0A4D7AWE5_9HYPH</name>
<evidence type="ECO:0000256" key="1">
    <source>
        <dbReference type="ARBA" id="ARBA00023002"/>
    </source>
</evidence>
<evidence type="ECO:0000256" key="2">
    <source>
        <dbReference type="SAM" id="MobiDB-lite"/>
    </source>
</evidence>
<evidence type="ECO:0000313" key="4">
    <source>
        <dbReference type="EMBL" id="QCI63835.1"/>
    </source>
</evidence>
<organism evidence="4 5">
    <name type="scientific">Phreatobacter stygius</name>
    <dbReference type="NCBI Taxonomy" id="1940610"/>
    <lineage>
        <taxon>Bacteria</taxon>
        <taxon>Pseudomonadati</taxon>
        <taxon>Pseudomonadota</taxon>
        <taxon>Alphaproteobacteria</taxon>
        <taxon>Hyphomicrobiales</taxon>
        <taxon>Phreatobacteraceae</taxon>
        <taxon>Phreatobacter</taxon>
    </lineage>
</organism>
<sequence length="435" mass="45662">MTDVACDVAVIGAGPAGLAAATELRRRGIEKVLVLERDTAAGGRPRLCGHPPFGLREYGRVLSGPAYARRLTADALAAGVEIRLGHSVAALRPGGRIDLMTPAGPAILSARRVIVATGARETPRSALMVSGDRPAGIMTTGSFQAFVYGKGIVPFRRPLIVGSELVTLSALMSCRTAGIEPVAMIEQRARPLARWPLTLFPHLLRIPVHYGARIVDIEGRAQVESVTIATADGTMKKLACDGVLFTGRFVPEASLVAESHLVFDRGSAGPSLDQFGRCSDPVYFAAGNVTRAVETAGRCFREGRQLARVIVEDLAARAPVTIVTVDLTTSGIVKYVVPQRLTIGAGRPARINLQLRVDEPATGTIEIASGERVVVRRRLAAKPERRISLRLDLAALPPDASALTVGMGGGPACTSGCGKAAKPGASKGNEPGISQ</sequence>
<dbReference type="RefSeq" id="WP_136959292.1">
    <property type="nucleotide sequence ID" value="NZ_CP039690.1"/>
</dbReference>
<gene>
    <name evidence="4" type="ORF">E8M01_06000</name>
</gene>
<keyword evidence="5" id="KW-1185">Reference proteome</keyword>
<keyword evidence="1" id="KW-0560">Oxidoreductase</keyword>
<dbReference type="Gene3D" id="3.50.50.60">
    <property type="entry name" value="FAD/NAD(P)-binding domain"/>
    <property type="match status" value="2"/>
</dbReference>
<dbReference type="AlphaFoldDB" id="A0A4D7AWE5"/>
<proteinExistence type="predicted"/>
<dbReference type="GO" id="GO:0016491">
    <property type="term" value="F:oxidoreductase activity"/>
    <property type="evidence" value="ECO:0007669"/>
    <property type="project" value="UniProtKB-KW"/>
</dbReference>
<feature type="region of interest" description="Disordered" evidence="2">
    <location>
        <begin position="414"/>
        <end position="435"/>
    </location>
</feature>
<dbReference type="PRINTS" id="PR00368">
    <property type="entry name" value="FADPNR"/>
</dbReference>
<dbReference type="KEGG" id="pstg:E8M01_06000"/>
<dbReference type="Proteomes" id="UP000298781">
    <property type="component" value="Chromosome"/>
</dbReference>
<dbReference type="InterPro" id="IPR051691">
    <property type="entry name" value="Metab_Enz_Cyan_OpOx_G3PDH"/>
</dbReference>
<evidence type="ECO:0000313" key="5">
    <source>
        <dbReference type="Proteomes" id="UP000298781"/>
    </source>
</evidence>
<protein>
    <submittedName>
        <fullName evidence="4">FAD-dependent oxidoreductase</fullName>
    </submittedName>
</protein>
<feature type="domain" description="FAD/NAD(P)-binding" evidence="3">
    <location>
        <begin position="7"/>
        <end position="303"/>
    </location>
</feature>
<evidence type="ECO:0000259" key="3">
    <source>
        <dbReference type="Pfam" id="PF07992"/>
    </source>
</evidence>
<dbReference type="SUPFAM" id="SSF51905">
    <property type="entry name" value="FAD/NAD(P)-binding domain"/>
    <property type="match status" value="1"/>
</dbReference>
<accession>A0A4D7AWE5</accession>
<dbReference type="PRINTS" id="PR00469">
    <property type="entry name" value="PNDRDTASEII"/>
</dbReference>